<name>A0A0J7MT57_LASNI</name>
<comment type="caution">
    <text evidence="1">The sequence shown here is derived from an EMBL/GenBank/DDBJ whole genome shotgun (WGS) entry which is preliminary data.</text>
</comment>
<sequence length="86" mass="8697">MRYSASVARNVKPSECRPHPSCFTSVASSDPCRKDACSSSSLGRCHDGPVVGTVVGTVVGPVAHAAVGMAGRAIGGVDGSLWIRVG</sequence>
<keyword evidence="2" id="KW-1185">Reference proteome</keyword>
<evidence type="ECO:0000313" key="2">
    <source>
        <dbReference type="Proteomes" id="UP000036403"/>
    </source>
</evidence>
<organism evidence="1 2">
    <name type="scientific">Lasius niger</name>
    <name type="common">Black garden ant</name>
    <dbReference type="NCBI Taxonomy" id="67767"/>
    <lineage>
        <taxon>Eukaryota</taxon>
        <taxon>Metazoa</taxon>
        <taxon>Ecdysozoa</taxon>
        <taxon>Arthropoda</taxon>
        <taxon>Hexapoda</taxon>
        <taxon>Insecta</taxon>
        <taxon>Pterygota</taxon>
        <taxon>Neoptera</taxon>
        <taxon>Endopterygota</taxon>
        <taxon>Hymenoptera</taxon>
        <taxon>Apocrita</taxon>
        <taxon>Aculeata</taxon>
        <taxon>Formicoidea</taxon>
        <taxon>Formicidae</taxon>
        <taxon>Formicinae</taxon>
        <taxon>Lasius</taxon>
        <taxon>Lasius</taxon>
    </lineage>
</organism>
<dbReference type="EMBL" id="LBMM01018814">
    <property type="protein sequence ID" value="KMQ83685.1"/>
    <property type="molecule type" value="Genomic_DNA"/>
</dbReference>
<dbReference type="PaxDb" id="67767-A0A0J7MT57"/>
<evidence type="ECO:0000313" key="1">
    <source>
        <dbReference type="EMBL" id="KMQ83685.1"/>
    </source>
</evidence>
<protein>
    <submittedName>
        <fullName evidence="1">Putative membrane protein</fullName>
    </submittedName>
</protein>
<reference evidence="1 2" key="1">
    <citation type="submission" date="2015-04" db="EMBL/GenBank/DDBJ databases">
        <title>Lasius niger genome sequencing.</title>
        <authorList>
            <person name="Konorov E.A."/>
            <person name="Nikitin M.A."/>
            <person name="Kirill M.V."/>
            <person name="Chang P."/>
        </authorList>
    </citation>
    <scope>NUCLEOTIDE SEQUENCE [LARGE SCALE GENOMIC DNA]</scope>
    <source>
        <tissue evidence="1">Whole</tissue>
    </source>
</reference>
<proteinExistence type="predicted"/>
<gene>
    <name evidence="1" type="ORF">RF55_19345</name>
</gene>
<dbReference type="Proteomes" id="UP000036403">
    <property type="component" value="Unassembled WGS sequence"/>
</dbReference>
<dbReference type="AlphaFoldDB" id="A0A0J7MT57"/>
<accession>A0A0J7MT57</accession>